<dbReference type="OrthoDB" id="9808843at2"/>
<dbReference type="CDD" id="cd06170">
    <property type="entry name" value="LuxR_C_like"/>
    <property type="match status" value="1"/>
</dbReference>
<evidence type="ECO:0000313" key="6">
    <source>
        <dbReference type="Proteomes" id="UP000032522"/>
    </source>
</evidence>
<keyword evidence="2" id="KW-0238">DNA-binding</keyword>
<dbReference type="PROSITE" id="PS50043">
    <property type="entry name" value="HTH_LUXR_2"/>
    <property type="match status" value="1"/>
</dbReference>
<dbReference type="InterPro" id="IPR000792">
    <property type="entry name" value="Tscrpt_reg_LuxR_C"/>
</dbReference>
<evidence type="ECO:0000256" key="1">
    <source>
        <dbReference type="ARBA" id="ARBA00023015"/>
    </source>
</evidence>
<evidence type="ECO:0000256" key="2">
    <source>
        <dbReference type="ARBA" id="ARBA00023125"/>
    </source>
</evidence>
<keyword evidence="1" id="KW-0805">Transcription regulation</keyword>
<dbReference type="Gene3D" id="1.10.10.10">
    <property type="entry name" value="Winged helix-like DNA-binding domain superfamily/Winged helix DNA-binding domain"/>
    <property type="match status" value="1"/>
</dbReference>
<evidence type="ECO:0000313" key="5">
    <source>
        <dbReference type="EMBL" id="KJE27423.1"/>
    </source>
</evidence>
<protein>
    <submittedName>
        <fullName evidence="5">Bacterial regulatory s, luxR family protein</fullName>
    </submittedName>
</protein>
<feature type="domain" description="HTH luxR-type" evidence="4">
    <location>
        <begin position="479"/>
        <end position="544"/>
    </location>
</feature>
<dbReference type="InterPro" id="IPR036388">
    <property type="entry name" value="WH-like_DNA-bd_sf"/>
</dbReference>
<dbReference type="EMBL" id="JYBP01000003">
    <property type="protein sequence ID" value="KJE27423.1"/>
    <property type="molecule type" value="Genomic_DNA"/>
</dbReference>
<dbReference type="Pfam" id="PF00196">
    <property type="entry name" value="GerE"/>
    <property type="match status" value="1"/>
</dbReference>
<dbReference type="Pfam" id="PF10114">
    <property type="entry name" value="PocR"/>
    <property type="match status" value="1"/>
</dbReference>
<dbReference type="InterPro" id="IPR018771">
    <property type="entry name" value="PocR_dom"/>
</dbReference>
<name>A0A0D8BT96_GEOKU</name>
<dbReference type="PANTHER" id="PTHR44688:SF16">
    <property type="entry name" value="DNA-BINDING TRANSCRIPTIONAL ACTIVATOR DEVR_DOSR"/>
    <property type="match status" value="1"/>
</dbReference>
<evidence type="ECO:0000256" key="3">
    <source>
        <dbReference type="ARBA" id="ARBA00023163"/>
    </source>
</evidence>
<dbReference type="PATRIC" id="fig|1462.6.peg.3115"/>
<proteinExistence type="predicted"/>
<evidence type="ECO:0000259" key="4">
    <source>
        <dbReference type="PROSITE" id="PS50043"/>
    </source>
</evidence>
<dbReference type="RefSeq" id="WP_044732388.1">
    <property type="nucleotide sequence ID" value="NZ_JYBP01000003.1"/>
</dbReference>
<dbReference type="PANTHER" id="PTHR44688">
    <property type="entry name" value="DNA-BINDING TRANSCRIPTIONAL ACTIVATOR DEVR_DOSR"/>
    <property type="match status" value="1"/>
</dbReference>
<keyword evidence="3" id="KW-0804">Transcription</keyword>
<dbReference type="SMART" id="SM00421">
    <property type="entry name" value="HTH_LUXR"/>
    <property type="match status" value="1"/>
</dbReference>
<dbReference type="SUPFAM" id="SSF46894">
    <property type="entry name" value="C-terminal effector domain of the bipartite response regulators"/>
    <property type="match status" value="1"/>
</dbReference>
<dbReference type="InterPro" id="IPR016032">
    <property type="entry name" value="Sig_transdc_resp-reg_C-effctor"/>
</dbReference>
<dbReference type="AlphaFoldDB" id="A0A0D8BT96"/>
<reference evidence="5 6" key="1">
    <citation type="submission" date="2015-01" db="EMBL/GenBank/DDBJ databases">
        <authorList>
            <person name="Filippidou S."/>
            <person name="Jeanneret N."/>
            <person name="Russel-Delif L."/>
            <person name="Junier T."/>
            <person name="Wunderlin T."/>
            <person name="Molina V."/>
            <person name="Johnson S.L."/>
            <person name="Davenport K.W."/>
            <person name="Chain P.S."/>
            <person name="Dorador C."/>
            <person name="Junier P."/>
        </authorList>
    </citation>
    <scope>NUCLEOTIDE SEQUENCE [LARGE SCALE GENOMIC DNA]</scope>
    <source>
        <strain evidence="5 6">Et7/4</strain>
    </source>
</reference>
<comment type="caution">
    <text evidence="5">The sequence shown here is derived from an EMBL/GenBank/DDBJ whole genome shotgun (WGS) entry which is preliminary data.</text>
</comment>
<dbReference type="GO" id="GO:0003677">
    <property type="term" value="F:DNA binding"/>
    <property type="evidence" value="ECO:0007669"/>
    <property type="project" value="UniProtKB-KW"/>
</dbReference>
<dbReference type="PRINTS" id="PR00038">
    <property type="entry name" value="HTHLUXR"/>
</dbReference>
<dbReference type="GO" id="GO:0006355">
    <property type="term" value="P:regulation of DNA-templated transcription"/>
    <property type="evidence" value="ECO:0007669"/>
    <property type="project" value="InterPro"/>
</dbReference>
<dbReference type="PROSITE" id="PS00622">
    <property type="entry name" value="HTH_LUXR_1"/>
    <property type="match status" value="1"/>
</dbReference>
<accession>A0A0D8BT96</accession>
<organism evidence="5 6">
    <name type="scientific">Geobacillus kaustophilus</name>
    <dbReference type="NCBI Taxonomy" id="1462"/>
    <lineage>
        <taxon>Bacteria</taxon>
        <taxon>Bacillati</taxon>
        <taxon>Bacillota</taxon>
        <taxon>Bacilli</taxon>
        <taxon>Bacillales</taxon>
        <taxon>Anoxybacillaceae</taxon>
        <taxon>Geobacillus</taxon>
        <taxon>Geobacillus thermoleovorans group</taxon>
    </lineage>
</organism>
<sequence length="550" mass="61617">MVIRESLQYIQDAYAALTELSMLIVDDHGAPVTKVSNMTELAELVLFAAKREAPSFFCPRELVIDGWQRPSVVPVGRFGMKSIVAPVFVDEKAEYWIWAGVFIEEETKWLICEQPLVDGGKWVSAIERSVALPARAVEAKLKDIEKMAVICGELISGERRKQQCREYGKRLEAVVTDSSALADVDKLLFELREFDERVDMALYIAKCPQGWMVAAASGEKAGKLRGKMIDALFPPLLSSEPPLRSVYVQDAALDPRFSFFVRHGIRPKAMIAYPATYRKKMEGWVMIGSEAASSLPAALRSVGSALVQHWLLLAKCTEADMEMDRHLMRLSMLVEIGRAMRVVQNEEEIIRMMAEFAAELAYGDFVCLVWSSDGQTAVVHEGAMDVEMAVRYRDDVCRRYGCHGEKAKSEVPALLHVEGKPVMEVPFFVGAGRYGVLAVHIKKEREAKEAEVYMTALAAIGAMMISGKAHSGNDGTVNIDMLSEQLTAREMDVLELLIQGCSNREISERLFISIHTVKNHITNIFQKIGVNDRSQLIALVYQLNHRRQRR</sequence>
<dbReference type="Proteomes" id="UP000032522">
    <property type="component" value="Unassembled WGS sequence"/>
</dbReference>
<gene>
    <name evidence="5" type="ORF">LG52_2820</name>
</gene>